<comment type="caution">
    <text evidence="2">The sequence shown here is derived from an EMBL/GenBank/DDBJ whole genome shotgun (WGS) entry which is preliminary data.</text>
</comment>
<dbReference type="OrthoDB" id="5600252at2759"/>
<feature type="region of interest" description="Disordered" evidence="1">
    <location>
        <begin position="1"/>
        <end position="71"/>
    </location>
</feature>
<evidence type="ECO:0000256" key="1">
    <source>
        <dbReference type="SAM" id="MobiDB-lite"/>
    </source>
</evidence>
<gene>
    <name evidence="2" type="ORF">E2C01_013072</name>
</gene>
<keyword evidence="3" id="KW-1185">Reference proteome</keyword>
<feature type="compositionally biased region" description="Polar residues" evidence="1">
    <location>
        <begin position="29"/>
        <end position="49"/>
    </location>
</feature>
<dbReference type="AlphaFoldDB" id="A0A5B7DFB8"/>
<proteinExistence type="predicted"/>
<evidence type="ECO:0000313" key="2">
    <source>
        <dbReference type="EMBL" id="MPC20141.1"/>
    </source>
</evidence>
<name>A0A5B7DFB8_PORTR</name>
<feature type="compositionally biased region" description="Basic and acidic residues" evidence="1">
    <location>
        <begin position="9"/>
        <end position="27"/>
    </location>
</feature>
<accession>A0A5B7DFB8</accession>
<organism evidence="2 3">
    <name type="scientific">Portunus trituberculatus</name>
    <name type="common">Swimming crab</name>
    <name type="synonym">Neptunus trituberculatus</name>
    <dbReference type="NCBI Taxonomy" id="210409"/>
    <lineage>
        <taxon>Eukaryota</taxon>
        <taxon>Metazoa</taxon>
        <taxon>Ecdysozoa</taxon>
        <taxon>Arthropoda</taxon>
        <taxon>Crustacea</taxon>
        <taxon>Multicrustacea</taxon>
        <taxon>Malacostraca</taxon>
        <taxon>Eumalacostraca</taxon>
        <taxon>Eucarida</taxon>
        <taxon>Decapoda</taxon>
        <taxon>Pleocyemata</taxon>
        <taxon>Brachyura</taxon>
        <taxon>Eubrachyura</taxon>
        <taxon>Portunoidea</taxon>
        <taxon>Portunidae</taxon>
        <taxon>Portuninae</taxon>
        <taxon>Portunus</taxon>
    </lineage>
</organism>
<sequence length="87" mass="9667">MISHISSKIIEDERQSRERNEREEKSGKNLPSISMNANQVQNVGRTLNSLDGGAGPGQSQPSYGDDPLGQEWDQRLSSIKKLHFDDG</sequence>
<evidence type="ECO:0000313" key="3">
    <source>
        <dbReference type="Proteomes" id="UP000324222"/>
    </source>
</evidence>
<protein>
    <submittedName>
        <fullName evidence="2">Uncharacterized protein</fullName>
    </submittedName>
</protein>
<reference evidence="2 3" key="1">
    <citation type="submission" date="2019-05" db="EMBL/GenBank/DDBJ databases">
        <title>Another draft genome of Portunus trituberculatus and its Hox gene families provides insights of decapod evolution.</title>
        <authorList>
            <person name="Jeong J.-H."/>
            <person name="Song I."/>
            <person name="Kim S."/>
            <person name="Choi T."/>
            <person name="Kim D."/>
            <person name="Ryu S."/>
            <person name="Kim W."/>
        </authorList>
    </citation>
    <scope>NUCLEOTIDE SEQUENCE [LARGE SCALE GENOMIC DNA]</scope>
    <source>
        <tissue evidence="2">Muscle</tissue>
    </source>
</reference>
<dbReference type="EMBL" id="VSRR010000840">
    <property type="protein sequence ID" value="MPC20141.1"/>
    <property type="molecule type" value="Genomic_DNA"/>
</dbReference>
<dbReference type="Proteomes" id="UP000324222">
    <property type="component" value="Unassembled WGS sequence"/>
</dbReference>